<dbReference type="EMBL" id="BRLH01000016">
    <property type="protein sequence ID" value="GKX57445.1"/>
    <property type="molecule type" value="Genomic_DNA"/>
</dbReference>
<sequence length="71" mass="8593">MSKKYIYGAKKRDMPLWGYSKHEVINNYRPLEKSTFFTKNKYYINDDKIGNLNLNYQKYSFLICTNALLHF</sequence>
<dbReference type="Proteomes" id="UP001058124">
    <property type="component" value="Unassembled WGS sequence"/>
</dbReference>
<evidence type="ECO:0000313" key="1">
    <source>
        <dbReference type="EMBL" id="GKX57445.1"/>
    </source>
</evidence>
<comment type="caution">
    <text evidence="1">The sequence shown here is derived from an EMBL/GenBank/DDBJ whole genome shotgun (WGS) entry which is preliminary data.</text>
</comment>
<organism evidence="1 2">
    <name type="scientific">Leminorella grimontii</name>
    <dbReference type="NCBI Taxonomy" id="82981"/>
    <lineage>
        <taxon>Bacteria</taxon>
        <taxon>Pseudomonadati</taxon>
        <taxon>Pseudomonadota</taxon>
        <taxon>Gammaproteobacteria</taxon>
        <taxon>Enterobacterales</taxon>
        <taxon>Budviciaceae</taxon>
        <taxon>Leminorella</taxon>
    </lineage>
</organism>
<name>A0AAV5N630_9GAMM</name>
<protein>
    <submittedName>
        <fullName evidence="1">Uncharacterized protein</fullName>
    </submittedName>
</protein>
<evidence type="ECO:0000313" key="2">
    <source>
        <dbReference type="Proteomes" id="UP001058124"/>
    </source>
</evidence>
<dbReference type="AlphaFoldDB" id="A0AAV5N630"/>
<gene>
    <name evidence="1" type="ORF">SOASR030_35570</name>
</gene>
<reference evidence="1" key="1">
    <citation type="submission" date="2022-06" db="EMBL/GenBank/DDBJ databases">
        <title>Draft genome sequences of Leminorella grimontii str. JCM5902.</title>
        <authorList>
            <person name="Wakabayashi Y."/>
            <person name="Kojima K."/>
        </authorList>
    </citation>
    <scope>NUCLEOTIDE SEQUENCE</scope>
    <source>
        <strain evidence="1">JCM 5902</strain>
    </source>
</reference>
<keyword evidence="2" id="KW-1185">Reference proteome</keyword>
<proteinExistence type="predicted"/>
<accession>A0AAV5N630</accession>